<reference evidence="2" key="3">
    <citation type="submission" date="2012-09" db="EMBL/GenBank/DDBJ databases">
        <authorList>
            <consortium name="VectorBase"/>
        </authorList>
    </citation>
    <scope>NUCLEOTIDE SEQUENCE</scope>
    <source>
        <strain evidence="2">Liverpool</strain>
    </source>
</reference>
<dbReference type="InterPro" id="IPR019734">
    <property type="entry name" value="TPR_rpt"/>
</dbReference>
<sequence length="569" mass="65828">MSSQLELSWPAESQHVIFRELGTHYTRQGRYRVATTNFNKAVQANPYAVDCYYRKSVAQFRNSDLKDALQSTRDGLAVERDELDPRGEDFPCSLQECRTDFELGQFEEHVKVTSNRSKHFEGHRLNDMQAELRLAFRNYENVLGKRAGPCLYQQRNRLRMIEEDGRGRIEGPDGKKECDVVSVVETIVKEPHVKEVKRKDKNLRMLGQVYLNQGWKDLEFLSSLRKGGAWEKVVNLAEAKESSKVLSDTVDRCYDRVAAGLQSLQARTPFYTYRRNRFGSSEKSDAYLLDDMFKIRYKTYRDVHNQLDRMHELRSQGQLNQLLAYVNDVLWYYYQTKTERVFPDRYKFVNEVCNLVGLAIVESFQIPPTLMDEPLKDRLAILFNLHPTKDEDDVVVPIFGDKSTYRDPAAPDYGYIAYKNKLTVLEKRIPYSSYAIERAFLYHEMCRHHLEASKLDETRIMARRVIDEAVQSGSNLWKFLGILAIVRADCAQLSVEKLADSLDEAGEAVLALEDERLDHVIQVARIDMAPNVTDIGRGPLETQEADVRFGSDRSEYNTLEDHLWLALVL</sequence>
<dbReference type="AlphaFoldDB" id="Q17HJ8"/>
<dbReference type="PhylomeDB" id="Q17HJ8"/>
<gene>
    <name evidence="2" type="ORF">AaeL_AAEL002674</name>
</gene>
<dbReference type="EMBL" id="CH477248">
    <property type="protein sequence ID" value="EAT46109.1"/>
    <property type="molecule type" value="Genomic_DNA"/>
</dbReference>
<evidence type="ECO:0000313" key="3">
    <source>
        <dbReference type="Proteomes" id="UP000682892"/>
    </source>
</evidence>
<evidence type="ECO:0000256" key="1">
    <source>
        <dbReference type="PROSITE-ProRule" id="PRU00339"/>
    </source>
</evidence>
<organism evidence="2 3">
    <name type="scientific">Aedes aegypti</name>
    <name type="common">Yellowfever mosquito</name>
    <name type="synonym">Culex aegypti</name>
    <dbReference type="NCBI Taxonomy" id="7159"/>
    <lineage>
        <taxon>Eukaryota</taxon>
        <taxon>Metazoa</taxon>
        <taxon>Ecdysozoa</taxon>
        <taxon>Arthropoda</taxon>
        <taxon>Hexapoda</taxon>
        <taxon>Insecta</taxon>
        <taxon>Pterygota</taxon>
        <taxon>Neoptera</taxon>
        <taxon>Endopterygota</taxon>
        <taxon>Diptera</taxon>
        <taxon>Nematocera</taxon>
        <taxon>Culicoidea</taxon>
        <taxon>Culicidae</taxon>
        <taxon>Culicinae</taxon>
        <taxon>Aedini</taxon>
        <taxon>Aedes</taxon>
        <taxon>Stegomyia</taxon>
    </lineage>
</organism>
<dbReference type="PANTHER" id="PTHR21391">
    <property type="entry name" value="AT04489P-RELATED"/>
    <property type="match status" value="1"/>
</dbReference>
<reference evidence="2" key="1">
    <citation type="submission" date="2005-10" db="EMBL/GenBank/DDBJ databases">
        <authorList>
            <person name="Loftus B.J."/>
            <person name="Nene V.M."/>
            <person name="Hannick L.I."/>
            <person name="Bidwell S."/>
            <person name="Haas B."/>
            <person name="Amedeo P."/>
            <person name="Orvis J."/>
            <person name="Wortman J.R."/>
            <person name="White O.R."/>
            <person name="Salzberg S."/>
            <person name="Shumway M."/>
            <person name="Koo H."/>
            <person name="Zhao Y."/>
            <person name="Holmes M."/>
            <person name="Miller J."/>
            <person name="Schatz M."/>
            <person name="Pop M."/>
            <person name="Pai G."/>
            <person name="Utterback T."/>
            <person name="Rogers Y.-H."/>
            <person name="Kravitz S."/>
            <person name="Fraser C.M."/>
        </authorList>
    </citation>
    <scope>NUCLEOTIDE SEQUENCE</scope>
    <source>
        <strain evidence="2">Liverpool</strain>
    </source>
</reference>
<name>Q17HJ8_AEDAE</name>
<proteinExistence type="predicted"/>
<accession>Q17HJ8</accession>
<dbReference type="HOGENOM" id="CLU_035279_0_0_1"/>
<dbReference type="Proteomes" id="UP000682892">
    <property type="component" value="Chromosome 2"/>
</dbReference>
<dbReference type="SUPFAM" id="SSF48452">
    <property type="entry name" value="TPR-like"/>
    <property type="match status" value="1"/>
</dbReference>
<dbReference type="OMA" id="MLMAKSH"/>
<dbReference type="VEuPathDB" id="VectorBase:AAEL002674"/>
<dbReference type="InterPro" id="IPR011990">
    <property type="entry name" value="TPR-like_helical_dom_sf"/>
</dbReference>
<keyword evidence="1" id="KW-0802">TPR repeat</keyword>
<dbReference type="eggNOG" id="ENOG502S15H">
    <property type="taxonomic scope" value="Eukaryota"/>
</dbReference>
<dbReference type="Gene3D" id="1.25.40.10">
    <property type="entry name" value="Tetratricopeptide repeat domain"/>
    <property type="match status" value="1"/>
</dbReference>
<dbReference type="STRING" id="7159.Q17HJ8"/>
<dbReference type="PROSITE" id="PS50005">
    <property type="entry name" value="TPR"/>
    <property type="match status" value="1"/>
</dbReference>
<reference evidence="2" key="2">
    <citation type="journal article" date="2007" name="Science">
        <title>Genome sequence of Aedes aegypti, a major arbovirus vector.</title>
        <authorList>
            <person name="Nene V."/>
            <person name="Wortman J.R."/>
            <person name="Lawson D."/>
            <person name="Haas B."/>
            <person name="Kodira C."/>
            <person name="Tu Z.J."/>
            <person name="Loftus B."/>
            <person name="Xi Z."/>
            <person name="Megy K."/>
            <person name="Grabherr M."/>
            <person name="Ren Q."/>
            <person name="Zdobnov E.M."/>
            <person name="Lobo N.F."/>
            <person name="Campbell K.S."/>
            <person name="Brown S.E."/>
            <person name="Bonaldo M.F."/>
            <person name="Zhu J."/>
            <person name="Sinkins S.P."/>
            <person name="Hogenkamp D.G."/>
            <person name="Amedeo P."/>
            <person name="Arensburger P."/>
            <person name="Atkinson P.W."/>
            <person name="Bidwell S."/>
            <person name="Biedler J."/>
            <person name="Birney E."/>
            <person name="Bruggner R.V."/>
            <person name="Costas J."/>
            <person name="Coy M.R."/>
            <person name="Crabtree J."/>
            <person name="Crawford M."/>
            <person name="Debruyn B."/>
            <person name="Decaprio D."/>
            <person name="Eiglmeier K."/>
            <person name="Eisenstadt E."/>
            <person name="El-Dorry H."/>
            <person name="Gelbart W.M."/>
            <person name="Gomes S.L."/>
            <person name="Hammond M."/>
            <person name="Hannick L.I."/>
            <person name="Hogan J.R."/>
            <person name="Holmes M.H."/>
            <person name="Jaffe D."/>
            <person name="Johnston J.S."/>
            <person name="Kennedy R.C."/>
            <person name="Koo H."/>
            <person name="Kravitz S."/>
            <person name="Kriventseva E.V."/>
            <person name="Kulp D."/>
            <person name="Labutti K."/>
            <person name="Lee E."/>
            <person name="Li S."/>
            <person name="Lovin D.D."/>
            <person name="Mao C."/>
            <person name="Mauceli E."/>
            <person name="Menck C.F."/>
            <person name="Miller J.R."/>
            <person name="Montgomery P."/>
            <person name="Mori A."/>
            <person name="Nascimento A.L."/>
            <person name="Naveira H.F."/>
            <person name="Nusbaum C."/>
            <person name="O'leary S."/>
            <person name="Orvis J."/>
            <person name="Pertea M."/>
            <person name="Quesneville H."/>
            <person name="Reidenbach K.R."/>
            <person name="Rogers Y.H."/>
            <person name="Roth C.W."/>
            <person name="Schneider J.R."/>
            <person name="Schatz M."/>
            <person name="Shumway M."/>
            <person name="Stanke M."/>
            <person name="Stinson E.O."/>
            <person name="Tubio J.M."/>
            <person name="Vanzee J.P."/>
            <person name="Verjovski-Almeida S."/>
            <person name="Werner D."/>
            <person name="White O."/>
            <person name="Wyder S."/>
            <person name="Zeng Q."/>
            <person name="Zhao Q."/>
            <person name="Zhao Y."/>
            <person name="Hill C.A."/>
            <person name="Raikhel A.S."/>
            <person name="Soares M.B."/>
            <person name="Knudson D.L."/>
            <person name="Lee N.H."/>
            <person name="Galagan J."/>
            <person name="Salzberg S.L."/>
            <person name="Paulsen I.T."/>
            <person name="Dimopoulos G."/>
            <person name="Collins F.H."/>
            <person name="Birren B."/>
            <person name="Fraser-Liggett C.M."/>
            <person name="Severson D.W."/>
        </authorList>
    </citation>
    <scope>NUCLEOTIDE SEQUENCE [LARGE SCALE GENOMIC DNA]</scope>
    <source>
        <strain evidence="2">Liverpool</strain>
    </source>
</reference>
<protein>
    <submittedName>
        <fullName evidence="2">AAEL002674-PA</fullName>
    </submittedName>
</protein>
<feature type="repeat" description="TPR" evidence="1">
    <location>
        <begin position="15"/>
        <end position="48"/>
    </location>
</feature>
<dbReference type="PaxDb" id="7159-AAEL002674-PA"/>
<dbReference type="PANTHER" id="PTHR21391:SF0">
    <property type="entry name" value="AT04489P-RELATED"/>
    <property type="match status" value="1"/>
</dbReference>
<evidence type="ECO:0000313" key="2">
    <source>
        <dbReference type="EMBL" id="EAT46109.1"/>
    </source>
</evidence>